<protein>
    <submittedName>
        <fullName evidence="2">Natterin-3</fullName>
    </submittedName>
</protein>
<sequence>MPGYKWVPYTGMRATLPGMICAGRDADGASLVVGRATHNGDVLPAKAKPEHAVAYVAYGGQEHEKRQFEILMPADFHWVVERNGEVPYGAVESGTTRTGEKLYVGRGFQQGTPTVGKIHPSHGCLYVPFGGREVALREYEVLVQM</sequence>
<dbReference type="PANTHER" id="PTHR31649">
    <property type="entry name" value="AGAP009604-PA"/>
    <property type="match status" value="1"/>
</dbReference>
<keyword evidence="1" id="KW-1185">Reference proteome</keyword>
<accession>A0A6J0BXC3</accession>
<dbReference type="InParanoid" id="A0A6J0BXC3"/>
<name>A0A6J0BXC3_NEOLC</name>
<dbReference type="Proteomes" id="UP000829291">
    <property type="component" value="Chromosome 6"/>
</dbReference>
<evidence type="ECO:0000313" key="2">
    <source>
        <dbReference type="RefSeq" id="XP_015518882.1"/>
    </source>
</evidence>
<dbReference type="InterPro" id="IPR006616">
    <property type="entry name" value="DM9_repeat"/>
</dbReference>
<dbReference type="Pfam" id="PF11901">
    <property type="entry name" value="DM9"/>
    <property type="match status" value="1"/>
</dbReference>
<dbReference type="OrthoDB" id="1925699at2759"/>
<dbReference type="GeneID" id="107223646"/>
<dbReference type="KEGG" id="nlo:107223646"/>
<organism evidence="2">
    <name type="scientific">Neodiprion lecontei</name>
    <name type="common">Redheaded pine sawfly</name>
    <dbReference type="NCBI Taxonomy" id="441921"/>
    <lineage>
        <taxon>Eukaryota</taxon>
        <taxon>Metazoa</taxon>
        <taxon>Ecdysozoa</taxon>
        <taxon>Arthropoda</taxon>
        <taxon>Hexapoda</taxon>
        <taxon>Insecta</taxon>
        <taxon>Pterygota</taxon>
        <taxon>Neoptera</taxon>
        <taxon>Endopterygota</taxon>
        <taxon>Hymenoptera</taxon>
        <taxon>Tenthredinoidea</taxon>
        <taxon>Diprionidae</taxon>
        <taxon>Diprioninae</taxon>
        <taxon>Neodiprion</taxon>
    </lineage>
</organism>
<evidence type="ECO:0000313" key="1">
    <source>
        <dbReference type="Proteomes" id="UP000829291"/>
    </source>
</evidence>
<gene>
    <name evidence="2" type="primary">LOC107223646</name>
</gene>
<reference evidence="2" key="1">
    <citation type="submission" date="2025-08" db="UniProtKB">
        <authorList>
            <consortium name="RefSeq"/>
        </authorList>
    </citation>
    <scope>IDENTIFICATION</scope>
    <source>
        <tissue evidence="2">Thorax and Abdomen</tissue>
    </source>
</reference>
<dbReference type="PANTHER" id="PTHR31649:SF10">
    <property type="entry name" value="IP19903P-RELATED"/>
    <property type="match status" value="1"/>
</dbReference>
<dbReference type="RefSeq" id="XP_015518882.1">
    <property type="nucleotide sequence ID" value="XM_015663396.2"/>
</dbReference>
<dbReference type="SMART" id="SM00696">
    <property type="entry name" value="DM9"/>
    <property type="match status" value="2"/>
</dbReference>
<proteinExistence type="predicted"/>
<dbReference type="AlphaFoldDB" id="A0A6J0BXC3"/>
<dbReference type="FunCoup" id="A0A6J0BXC3">
    <property type="interactions" value="69"/>
</dbReference>